<evidence type="ECO:0000313" key="3">
    <source>
        <dbReference type="Proteomes" id="UP000663124"/>
    </source>
</evidence>
<sequence length="285" mass="32310">MRVGLILLLAVLNCGGSPQIQRDSSTSPSNNSETKLYGVVRGDSVNVRSDSKLVSDKVGILKKSEVVIIEDVSLMKENIQTDSNYWYKIKSKKGISGWVYGKFLMIYDHVPLTEREYMAAFAKKLKPGESIKKIVTGEYEVKSPYNYSYNVRISLEDGLVEVHRNEKMEFHAEDVTEVYLLLKDFPKQVLSVSGYSQVHVINTNDCFGSIVNGRKLGLFDKTIEKSTNQGNGIYSIYSQTESRDDDKSYEFVDGFLVQSSRYEDGKGMRPAQKFRIENCKLVELK</sequence>
<gene>
    <name evidence="2" type="ORF">Lepto782_22180</name>
</gene>
<dbReference type="RefSeq" id="WP_192505727.1">
    <property type="nucleotide sequence ID" value="NZ_CP043886.1"/>
</dbReference>
<proteinExistence type="predicted"/>
<protein>
    <submittedName>
        <fullName evidence="2">SH3 domain-containing protein</fullName>
    </submittedName>
</protein>
<accession>A0AAP9WFC8</accession>
<evidence type="ECO:0000259" key="1">
    <source>
        <dbReference type="PROSITE" id="PS51781"/>
    </source>
</evidence>
<dbReference type="Gene3D" id="2.30.30.40">
    <property type="entry name" value="SH3 Domains"/>
    <property type="match status" value="1"/>
</dbReference>
<dbReference type="AlphaFoldDB" id="A0AAP9WFC8"/>
<organism evidence="2 3">
    <name type="scientific">Leptospira interrogans serovar Canicola</name>
    <dbReference type="NCBI Taxonomy" id="211880"/>
    <lineage>
        <taxon>Bacteria</taxon>
        <taxon>Pseudomonadati</taxon>
        <taxon>Spirochaetota</taxon>
        <taxon>Spirochaetia</taxon>
        <taxon>Leptospirales</taxon>
        <taxon>Leptospiraceae</taxon>
        <taxon>Leptospira</taxon>
    </lineage>
</organism>
<reference evidence="2" key="1">
    <citation type="submission" date="2019-09" db="EMBL/GenBank/DDBJ databases">
        <title>Comparative Genomics of Leptospira interrogans Reveals Genome Plasticity - A Common Adaptive Strategy for Survival in Various Hosts.</title>
        <authorList>
            <person name="Ramli S.R."/>
            <person name="Bunk B."/>
            <person name="Goris M."/>
            <person name="Bhuju S."/>
            <person name="Jarek M."/>
            <person name="Sproer C."/>
            <person name="Mustakim S."/>
            <person name="Strommenger B."/>
            <person name="Pessler F."/>
        </authorList>
    </citation>
    <scope>NUCLEOTIDE SEQUENCE</scope>
    <source>
        <strain evidence="2">782</strain>
        <plasmid evidence="2">p1</plasmid>
    </source>
</reference>
<name>A0AAP9WFC8_LEPIR</name>
<dbReference type="InterPro" id="IPR003646">
    <property type="entry name" value="SH3-like_bac-type"/>
</dbReference>
<dbReference type="Pfam" id="PF08239">
    <property type="entry name" value="SH3_3"/>
    <property type="match status" value="1"/>
</dbReference>
<dbReference type="Proteomes" id="UP000663124">
    <property type="component" value="Plasmid p1"/>
</dbReference>
<geneLocation type="plasmid" evidence="2 3">
    <name>p1</name>
</geneLocation>
<feature type="domain" description="SH3b" evidence="1">
    <location>
        <begin position="32"/>
        <end position="108"/>
    </location>
</feature>
<dbReference type="EMBL" id="CP043886">
    <property type="protein sequence ID" value="QOI44926.1"/>
    <property type="molecule type" value="Genomic_DNA"/>
</dbReference>
<evidence type="ECO:0000313" key="2">
    <source>
        <dbReference type="EMBL" id="QOI44926.1"/>
    </source>
</evidence>
<keyword evidence="2" id="KW-0614">Plasmid</keyword>
<dbReference type="PROSITE" id="PS51781">
    <property type="entry name" value="SH3B"/>
    <property type="match status" value="1"/>
</dbReference>